<dbReference type="InterPro" id="IPR050807">
    <property type="entry name" value="TransReg_Diox_bact_type"/>
</dbReference>
<gene>
    <name evidence="3" type="ORF">MY490_20895</name>
</gene>
<dbReference type="PANTHER" id="PTHR46797:SF1">
    <property type="entry name" value="METHYLPHOSPHONATE SYNTHASE"/>
    <property type="match status" value="1"/>
</dbReference>
<keyword evidence="1" id="KW-0238">DNA-binding</keyword>
<organism evidence="3 4">
    <name type="scientific">Gottfriedia acidiceleris</name>
    <dbReference type="NCBI Taxonomy" id="371036"/>
    <lineage>
        <taxon>Bacteria</taxon>
        <taxon>Bacillati</taxon>
        <taxon>Bacillota</taxon>
        <taxon>Bacilli</taxon>
        <taxon>Bacillales</taxon>
        <taxon>Bacillaceae</taxon>
        <taxon>Gottfriedia</taxon>
    </lineage>
</organism>
<evidence type="ECO:0000313" key="4">
    <source>
        <dbReference type="Proteomes" id="UP000830639"/>
    </source>
</evidence>
<sequence>MIGKNIQEIRIKKGLTLSELAEKANISKSYLSNIERELNDNPSIQVVEKISKVLGVEFRTLLGTNTENNKLENDYIDLIKELVEIGIGREELREYKKVFEFVKWKNSKNY</sequence>
<evidence type="ECO:0000313" key="3">
    <source>
        <dbReference type="EMBL" id="UPM54167.1"/>
    </source>
</evidence>
<name>A0ABY4JN66_9BACI</name>
<dbReference type="Gene3D" id="1.10.260.40">
    <property type="entry name" value="lambda repressor-like DNA-binding domains"/>
    <property type="match status" value="1"/>
</dbReference>
<dbReference type="RefSeq" id="WP_248267369.1">
    <property type="nucleotide sequence ID" value="NZ_CP096034.1"/>
</dbReference>
<dbReference type="InterPro" id="IPR001387">
    <property type="entry name" value="Cro/C1-type_HTH"/>
</dbReference>
<dbReference type="SUPFAM" id="SSF47413">
    <property type="entry name" value="lambda repressor-like DNA-binding domains"/>
    <property type="match status" value="1"/>
</dbReference>
<dbReference type="PANTHER" id="PTHR46797">
    <property type="entry name" value="HTH-TYPE TRANSCRIPTIONAL REGULATOR"/>
    <property type="match status" value="1"/>
</dbReference>
<dbReference type="EMBL" id="CP096034">
    <property type="protein sequence ID" value="UPM54167.1"/>
    <property type="molecule type" value="Genomic_DNA"/>
</dbReference>
<evidence type="ECO:0000259" key="2">
    <source>
        <dbReference type="PROSITE" id="PS50943"/>
    </source>
</evidence>
<keyword evidence="4" id="KW-1185">Reference proteome</keyword>
<reference evidence="3 4" key="1">
    <citation type="submission" date="2022-04" db="EMBL/GenBank/DDBJ databases">
        <title>Mechanism of arsenic methylation and mitigation arsenic toxicity by Bacillus sp. LH14 from an Arsenic-Contaminated Paddy Soil.</title>
        <authorList>
            <person name="Wang D."/>
        </authorList>
    </citation>
    <scope>NUCLEOTIDE SEQUENCE [LARGE SCALE GENOMIC DNA]</scope>
    <source>
        <strain evidence="3 4">LH14</strain>
    </source>
</reference>
<dbReference type="PROSITE" id="PS50943">
    <property type="entry name" value="HTH_CROC1"/>
    <property type="match status" value="1"/>
</dbReference>
<dbReference type="InterPro" id="IPR010982">
    <property type="entry name" value="Lambda_DNA-bd_dom_sf"/>
</dbReference>
<dbReference type="Proteomes" id="UP000830639">
    <property type="component" value="Chromosome"/>
</dbReference>
<accession>A0ABY4JN66</accession>
<evidence type="ECO:0000256" key="1">
    <source>
        <dbReference type="ARBA" id="ARBA00023125"/>
    </source>
</evidence>
<protein>
    <submittedName>
        <fullName evidence="3">Helix-turn-helix domain-containing protein</fullName>
    </submittedName>
</protein>
<feature type="domain" description="HTH cro/C1-type" evidence="2">
    <location>
        <begin position="6"/>
        <end position="61"/>
    </location>
</feature>
<dbReference type="SMART" id="SM00530">
    <property type="entry name" value="HTH_XRE"/>
    <property type="match status" value="1"/>
</dbReference>
<proteinExistence type="predicted"/>
<dbReference type="Pfam" id="PF01381">
    <property type="entry name" value="HTH_3"/>
    <property type="match status" value="1"/>
</dbReference>
<dbReference type="CDD" id="cd00093">
    <property type="entry name" value="HTH_XRE"/>
    <property type="match status" value="1"/>
</dbReference>